<dbReference type="RefSeq" id="XP_039126894.1">
    <property type="nucleotide sequence ID" value="XM_039270960.1"/>
</dbReference>
<dbReference type="FunFam" id="3.30.70.330:FF:000484">
    <property type="entry name" value="Multiple RNA-binding domain-containing protein 1"/>
    <property type="match status" value="1"/>
</dbReference>
<feature type="region of interest" description="Disordered" evidence="3">
    <location>
        <begin position="160"/>
        <end position="281"/>
    </location>
</feature>
<evidence type="ECO:0000256" key="2">
    <source>
        <dbReference type="PROSITE-ProRule" id="PRU00176"/>
    </source>
</evidence>
<dbReference type="InterPro" id="IPR000504">
    <property type="entry name" value="RRM_dom"/>
</dbReference>
<dbReference type="SMART" id="SM00360">
    <property type="entry name" value="RRM"/>
    <property type="match status" value="5"/>
</dbReference>
<feature type="domain" description="RRM" evidence="4">
    <location>
        <begin position="703"/>
        <end position="779"/>
    </location>
</feature>
<dbReference type="Proteomes" id="UP001515500">
    <property type="component" value="Chromosome 6"/>
</dbReference>
<reference evidence="6" key="1">
    <citation type="submission" date="2025-08" db="UniProtKB">
        <authorList>
            <consortium name="RefSeq"/>
        </authorList>
    </citation>
    <scope>IDENTIFICATION</scope>
</reference>
<feature type="domain" description="RRM" evidence="4">
    <location>
        <begin position="483"/>
        <end position="555"/>
    </location>
</feature>
<dbReference type="FunFam" id="3.30.70.330:FF:000994">
    <property type="entry name" value="RNA-binding (RRM/RBD/RNP motifs) family protein"/>
    <property type="match status" value="1"/>
</dbReference>
<proteinExistence type="predicted"/>
<dbReference type="AlphaFoldDB" id="A0AB40BIG6"/>
<dbReference type="PROSITE" id="PS50102">
    <property type="entry name" value="RRM"/>
    <property type="match status" value="5"/>
</dbReference>
<dbReference type="CDD" id="cd12317">
    <property type="entry name" value="RRM4_RBM19_RRM3_MRD1"/>
    <property type="match status" value="1"/>
</dbReference>
<feature type="compositionally biased region" description="Basic residues" evidence="3">
    <location>
        <begin position="177"/>
        <end position="186"/>
    </location>
</feature>
<evidence type="ECO:0000313" key="6">
    <source>
        <dbReference type="RefSeq" id="XP_039126894.1"/>
    </source>
</evidence>
<dbReference type="InterPro" id="IPR034423">
    <property type="entry name" value="RBM19_RRM5"/>
</dbReference>
<protein>
    <submittedName>
        <fullName evidence="6">Multiple RNA-binding domain-containing protein 1</fullName>
    </submittedName>
</protein>
<feature type="compositionally biased region" description="Basic and acidic residues" evidence="3">
    <location>
        <begin position="262"/>
        <end position="281"/>
    </location>
</feature>
<evidence type="ECO:0000256" key="3">
    <source>
        <dbReference type="SAM" id="MobiDB-lite"/>
    </source>
</evidence>
<keyword evidence="1 2" id="KW-0694">RNA-binding</keyword>
<evidence type="ECO:0000256" key="1">
    <source>
        <dbReference type="ARBA" id="ARBA00022884"/>
    </source>
</evidence>
<dbReference type="SMART" id="SM00361">
    <property type="entry name" value="RRM_1"/>
    <property type="match status" value="4"/>
</dbReference>
<feature type="domain" description="RRM" evidence="4">
    <location>
        <begin position="2"/>
        <end position="79"/>
    </location>
</feature>
<dbReference type="Pfam" id="PF00076">
    <property type="entry name" value="RRM_1"/>
    <property type="match status" value="5"/>
</dbReference>
<feature type="region of interest" description="Disordered" evidence="3">
    <location>
        <begin position="81"/>
        <end position="135"/>
    </location>
</feature>
<sequence>MSRVCVKNLPKYVNEDRIRDFFSQRGELTDVKLMRTRDGKSRQFAFVGFRSESEAREAIDYFDKSYMDTCRITCEVARKVGDPDIPRPWSSHSKKKGSSLDENNKDGSGMKVEKQGSSNVKVKNHKSTENKDPQLQEFLQVMQPRVKSKIWANDTLGEANLVDQGGKTDDEEEQPPKVKKKLSAKKHQSELVHDDSVEASPISQSHEVPGDESTDLDYFKSRVKKNWSDSESDDEEMHTGNAGNENKESKMMAGKGDLSDGSDGKNLDENHPSLPSDDHDSQALVTNRLFVRNLSYTTDEAELMELFSHYGDVSQVHIVVDKVTKYSKGFAFVQYKLPESAARALEELDHSIFQGRLLHVIPAKAQIVSTDQKSDRSAIQDNKSFKQKRKEQKKASETTGDTRAWNSLITHPNTVVENIARKHGISKSELLDREADDLAVRVALGETYVISETKKALSNAGVNIIALEESVSKRGGSIERSNKIILAKNLPYSTCERDLADMFGKFGSVDKIILPPTRVLALVIFLEASEAAKAFKHLIYEQYNGAVLYLEWAPSNILSQNVKAVKDGPAGVVSDENIKSLLLEQSIEGLTEDEIDPDRAESRTIYVKNLNFKTSDEILKKHFSDHMTKGSIRSVKVKTHIKNGKNLSMGFGFIEFDSVDTATNVCRELQGTVLDGHALILQLCHGKKDDQVLKRDEKDKSSTKLIVRNVAFEATEKDLRQLFSPFGQIKSLRLPMKVGKHRGFAFVEFVTKQEAKNAIQALSSTHLYGRHLVIEQAKAGETLEELRARTAAHFVDDHVGFQNQPSKKRKVS</sequence>
<dbReference type="GeneID" id="120263037"/>
<dbReference type="InterPro" id="IPR012677">
    <property type="entry name" value="Nucleotide-bd_a/b_plait_sf"/>
</dbReference>
<dbReference type="InterPro" id="IPR003954">
    <property type="entry name" value="RRM_euk-type"/>
</dbReference>
<feature type="domain" description="RRM" evidence="4">
    <location>
        <begin position="287"/>
        <end position="365"/>
    </location>
</feature>
<dbReference type="PANTHER" id="PTHR10352">
    <property type="entry name" value="EUKARYOTIC TRANSLATION INITIATION FACTOR 3 SUBUNIT G"/>
    <property type="match status" value="1"/>
</dbReference>
<dbReference type="FunFam" id="3.30.70.330:FF:000442">
    <property type="entry name" value="Multiple RNA-binding domain-containing protein 1"/>
    <property type="match status" value="1"/>
</dbReference>
<dbReference type="GO" id="GO:0003723">
    <property type="term" value="F:RNA binding"/>
    <property type="evidence" value="ECO:0007669"/>
    <property type="project" value="UniProtKB-UniRule"/>
</dbReference>
<dbReference type="InterPro" id="IPR035979">
    <property type="entry name" value="RBD_domain_sf"/>
</dbReference>
<dbReference type="SUPFAM" id="SSF54928">
    <property type="entry name" value="RNA-binding domain, RBD"/>
    <property type="match status" value="4"/>
</dbReference>
<feature type="compositionally biased region" description="Basic and acidic residues" evidence="3">
    <location>
        <begin position="187"/>
        <end position="196"/>
    </location>
</feature>
<gene>
    <name evidence="6" type="primary">LOC120263037</name>
</gene>
<organism evidence="5 6">
    <name type="scientific">Dioscorea cayennensis subsp. rotundata</name>
    <name type="common">White Guinea yam</name>
    <name type="synonym">Dioscorea rotundata</name>
    <dbReference type="NCBI Taxonomy" id="55577"/>
    <lineage>
        <taxon>Eukaryota</taxon>
        <taxon>Viridiplantae</taxon>
        <taxon>Streptophyta</taxon>
        <taxon>Embryophyta</taxon>
        <taxon>Tracheophyta</taxon>
        <taxon>Spermatophyta</taxon>
        <taxon>Magnoliopsida</taxon>
        <taxon>Liliopsida</taxon>
        <taxon>Dioscoreales</taxon>
        <taxon>Dioscoreaceae</taxon>
        <taxon>Dioscorea</taxon>
    </lineage>
</organism>
<feature type="region of interest" description="Disordered" evidence="3">
    <location>
        <begin position="372"/>
        <end position="402"/>
    </location>
</feature>
<dbReference type="CDD" id="cd12320">
    <property type="entry name" value="RRM6_RBM19_RRM5_MRD1"/>
    <property type="match status" value="1"/>
</dbReference>
<evidence type="ECO:0000259" key="4">
    <source>
        <dbReference type="PROSITE" id="PS50102"/>
    </source>
</evidence>
<dbReference type="FunFam" id="3.30.70.330:FF:000738">
    <property type="entry name" value="RNA-binding motif protein 19"/>
    <property type="match status" value="1"/>
</dbReference>
<dbReference type="Gene3D" id="3.30.70.330">
    <property type="match status" value="5"/>
</dbReference>
<dbReference type="CDD" id="cd12565">
    <property type="entry name" value="RRM1_MRD1"/>
    <property type="match status" value="1"/>
</dbReference>
<name>A0AB40BIG6_DIOCR</name>
<keyword evidence="5" id="KW-1185">Reference proteome</keyword>
<evidence type="ECO:0000313" key="5">
    <source>
        <dbReference type="Proteomes" id="UP001515500"/>
    </source>
</evidence>
<feature type="domain" description="RRM" evidence="4">
    <location>
        <begin position="603"/>
        <end position="686"/>
    </location>
</feature>
<accession>A0AB40BIG6</accession>
<dbReference type="CDD" id="cd12318">
    <property type="entry name" value="RRM5_RBM19_like"/>
    <property type="match status" value="1"/>
</dbReference>